<evidence type="ECO:0000256" key="5">
    <source>
        <dbReference type="ARBA" id="ARBA00022723"/>
    </source>
</evidence>
<evidence type="ECO:0000256" key="8">
    <source>
        <dbReference type="ARBA" id="ARBA00023014"/>
    </source>
</evidence>
<dbReference type="EMBL" id="SOBK01000007">
    <property type="protein sequence ID" value="TDT87969.1"/>
    <property type="molecule type" value="Genomic_DNA"/>
</dbReference>
<organism evidence="11 13">
    <name type="scientific">Pseudodesulfovibrio indicus</name>
    <dbReference type="NCBI Taxonomy" id="1716143"/>
    <lineage>
        <taxon>Bacteria</taxon>
        <taxon>Pseudomonadati</taxon>
        <taxon>Thermodesulfobacteriota</taxon>
        <taxon>Desulfovibrionia</taxon>
        <taxon>Desulfovibrionales</taxon>
        <taxon>Desulfovibrionaceae</taxon>
    </lineage>
</organism>
<keyword evidence="12" id="KW-1185">Reference proteome</keyword>
<evidence type="ECO:0000256" key="6">
    <source>
        <dbReference type="ARBA" id="ARBA00023002"/>
    </source>
</evidence>
<dbReference type="PROSITE" id="PS00198">
    <property type="entry name" value="4FE4S_FER_1"/>
    <property type="match status" value="1"/>
</dbReference>
<evidence type="ECO:0000313" key="12">
    <source>
        <dbReference type="Proteomes" id="UP000055611"/>
    </source>
</evidence>
<evidence type="ECO:0000256" key="4">
    <source>
        <dbReference type="ARBA" id="ARBA00022643"/>
    </source>
</evidence>
<dbReference type="Proteomes" id="UP000055611">
    <property type="component" value="Chromosome"/>
</dbReference>
<name>A0A126QKS0_9BACT</name>
<dbReference type="InterPro" id="IPR029479">
    <property type="entry name" value="Nitroreductase"/>
</dbReference>
<dbReference type="RefSeq" id="WP_066800364.1">
    <property type="nucleotide sequence ID" value="NZ_CP014206.1"/>
</dbReference>
<dbReference type="Proteomes" id="UP000295506">
    <property type="component" value="Unassembled WGS sequence"/>
</dbReference>
<evidence type="ECO:0000259" key="9">
    <source>
        <dbReference type="PROSITE" id="PS51379"/>
    </source>
</evidence>
<keyword evidence="4" id="KW-0288">FMN</keyword>
<keyword evidence="8" id="KW-0411">Iron-sulfur</keyword>
<dbReference type="AlphaFoldDB" id="A0A126QKS0"/>
<dbReference type="EMBL" id="CP014206">
    <property type="protein sequence ID" value="AMK10258.1"/>
    <property type="molecule type" value="Genomic_DNA"/>
</dbReference>
<comment type="similarity">
    <text evidence="2">Belongs to the nitroreductase family.</text>
</comment>
<feature type="domain" description="4Fe-4S ferredoxin-type" evidence="9">
    <location>
        <begin position="33"/>
        <end position="62"/>
    </location>
</feature>
<keyword evidence="6" id="KW-0560">Oxidoreductase</keyword>
<keyword evidence="5" id="KW-0479">Metal-binding</keyword>
<comment type="cofactor">
    <cofactor evidence="1">
        <name>FMN</name>
        <dbReference type="ChEBI" id="CHEBI:58210"/>
    </cofactor>
</comment>
<dbReference type="SUPFAM" id="SSF54862">
    <property type="entry name" value="4Fe-4S ferredoxins"/>
    <property type="match status" value="1"/>
</dbReference>
<evidence type="ECO:0000256" key="3">
    <source>
        <dbReference type="ARBA" id="ARBA00022630"/>
    </source>
</evidence>
<evidence type="ECO:0000256" key="2">
    <source>
        <dbReference type="ARBA" id="ARBA00007118"/>
    </source>
</evidence>
<dbReference type="InterPro" id="IPR000415">
    <property type="entry name" value="Nitroreductase-like"/>
</dbReference>
<reference evidence="11 13" key="2">
    <citation type="submission" date="2019-03" db="EMBL/GenBank/DDBJ databases">
        <title>Genomic Encyclopedia of Type Strains, Phase IV (KMG-IV): sequencing the most valuable type-strain genomes for metagenomic binning, comparative biology and taxonomic classification.</title>
        <authorList>
            <person name="Goeker M."/>
        </authorList>
    </citation>
    <scope>NUCLEOTIDE SEQUENCE [LARGE SCALE GENOMIC DNA]</scope>
    <source>
        <strain evidence="11 13">DSM 101483</strain>
    </source>
</reference>
<dbReference type="GO" id="GO:0051536">
    <property type="term" value="F:iron-sulfur cluster binding"/>
    <property type="evidence" value="ECO:0007669"/>
    <property type="project" value="UniProtKB-KW"/>
</dbReference>
<evidence type="ECO:0000313" key="13">
    <source>
        <dbReference type="Proteomes" id="UP000295506"/>
    </source>
</evidence>
<keyword evidence="7" id="KW-0408">Iron</keyword>
<evidence type="ECO:0000256" key="1">
    <source>
        <dbReference type="ARBA" id="ARBA00001917"/>
    </source>
</evidence>
<dbReference type="InterPro" id="IPR017900">
    <property type="entry name" value="4Fe4S_Fe_S_CS"/>
</dbReference>
<dbReference type="Pfam" id="PF00881">
    <property type="entry name" value="Nitroreductase"/>
    <property type="match status" value="1"/>
</dbReference>
<gene>
    <name evidence="10" type="ORF">AWY79_03555</name>
    <name evidence="11" type="ORF">EDC59_107166</name>
</gene>
<keyword evidence="3" id="KW-0285">Flavoprotein</keyword>
<dbReference type="GO" id="GO:0016491">
    <property type="term" value="F:oxidoreductase activity"/>
    <property type="evidence" value="ECO:0007669"/>
    <property type="project" value="UniProtKB-KW"/>
</dbReference>
<dbReference type="SUPFAM" id="SSF55469">
    <property type="entry name" value="FMN-dependent nitroreductase-like"/>
    <property type="match status" value="1"/>
</dbReference>
<dbReference type="PROSITE" id="PS51379">
    <property type="entry name" value="4FE4S_FER_2"/>
    <property type="match status" value="2"/>
</dbReference>
<dbReference type="PANTHER" id="PTHR43673:SF2">
    <property type="entry name" value="NITROREDUCTASE"/>
    <property type="match status" value="1"/>
</dbReference>
<dbReference type="GO" id="GO:0046872">
    <property type="term" value="F:metal ion binding"/>
    <property type="evidence" value="ECO:0007669"/>
    <property type="project" value="UniProtKB-KW"/>
</dbReference>
<evidence type="ECO:0000313" key="10">
    <source>
        <dbReference type="EMBL" id="AMK10258.1"/>
    </source>
</evidence>
<dbReference type="Gene3D" id="3.40.109.10">
    <property type="entry name" value="NADH Oxidase"/>
    <property type="match status" value="1"/>
</dbReference>
<dbReference type="CDD" id="cd02143">
    <property type="entry name" value="nitroreductase_FeS-like"/>
    <property type="match status" value="1"/>
</dbReference>
<protein>
    <submittedName>
        <fullName evidence="11">Nitroreductase</fullName>
    </submittedName>
</protein>
<dbReference type="OrthoDB" id="368873at2"/>
<dbReference type="Pfam" id="PF12838">
    <property type="entry name" value="Fer4_7"/>
    <property type="match status" value="1"/>
</dbReference>
<dbReference type="InterPro" id="IPR017896">
    <property type="entry name" value="4Fe4S_Fe-S-bd"/>
</dbReference>
<reference evidence="10 12" key="1">
    <citation type="journal article" date="2016" name="Front. Microbiol.">
        <title>Genome Sequence of the Piezophilic, Mesophilic Sulfate-Reducing Bacterium Desulfovibrio indicus J2T.</title>
        <authorList>
            <person name="Cao J."/>
            <person name="Maignien L."/>
            <person name="Shao Z."/>
            <person name="Alain K."/>
            <person name="Jebbar M."/>
        </authorList>
    </citation>
    <scope>NUCLEOTIDE SEQUENCE [LARGE SCALE GENOMIC DNA]</scope>
    <source>
        <strain evidence="10 12">J2</strain>
    </source>
</reference>
<accession>A0A126QKS0</accession>
<evidence type="ECO:0000256" key="7">
    <source>
        <dbReference type="ARBA" id="ARBA00023004"/>
    </source>
</evidence>
<feature type="domain" description="4Fe-4S ferredoxin-type" evidence="9">
    <location>
        <begin position="1"/>
        <end position="29"/>
    </location>
</feature>
<evidence type="ECO:0000313" key="11">
    <source>
        <dbReference type="EMBL" id="TDT87969.1"/>
    </source>
</evidence>
<sequence length="260" mass="28138">MITIDARKCARDGLCVQACPVNLIRMDGGAVPEEIGGAADRCIRCGHCVAVCPTNALDNALTPAEDYRPVPEDRPDAEAMENLLVSRRSARAFRNKPIAREQLERLLEAARRAPTASNAQQLSWTMIRDPQRLDRVRELSIEWMSGNPARSHYVETARQGRDVILRNATALAVVHGPADYLWTAIDGTIALTYMELLAATMGLGTCWAGLVTAASAAIPDLLPALGVPAGNKVGGAIMLGHPRLKHLLVPPRNAARVTWL</sequence>
<dbReference type="Gene3D" id="3.30.70.20">
    <property type="match status" value="1"/>
</dbReference>
<dbReference type="PANTHER" id="PTHR43673">
    <property type="entry name" value="NAD(P)H NITROREDUCTASE YDGI-RELATED"/>
    <property type="match status" value="1"/>
</dbReference>
<proteinExistence type="inferred from homology"/>
<dbReference type="KEGG" id="dej:AWY79_03555"/>